<protein>
    <submittedName>
        <fullName evidence="4">Two-component system response regulator</fullName>
    </submittedName>
</protein>
<dbReference type="eggNOG" id="COG3279">
    <property type="taxonomic scope" value="Bacteria"/>
</dbReference>
<dbReference type="Gene3D" id="2.40.50.1020">
    <property type="entry name" value="LytTr DNA-binding domain"/>
    <property type="match status" value="1"/>
</dbReference>
<dbReference type="Pfam" id="PF04397">
    <property type="entry name" value="LytTR"/>
    <property type="match status" value="1"/>
</dbReference>
<keyword evidence="5" id="KW-1185">Reference proteome</keyword>
<dbReference type="InterPro" id="IPR046947">
    <property type="entry name" value="LytR-like"/>
</dbReference>
<reference evidence="4 5" key="2">
    <citation type="journal article" date="2016" name="Genome Announc.">
        <title>Draft Genome Sequence of Zhouia amylolytica AD3, Isolated from Tidal Flat Sediment.</title>
        <authorList>
            <person name="Jia B."/>
            <person name="Jin H.M."/>
            <person name="Lee H.J."/>
            <person name="Jeon C.O."/>
        </authorList>
    </citation>
    <scope>NUCLEOTIDE SEQUENCE [LARGE SCALE GENOMIC DNA]</scope>
    <source>
        <strain evidence="4 5">AD3</strain>
    </source>
</reference>
<dbReference type="PANTHER" id="PTHR37299">
    <property type="entry name" value="TRANSCRIPTIONAL REGULATOR-RELATED"/>
    <property type="match status" value="1"/>
</dbReference>
<comment type="caution">
    <text evidence="4">The sequence shown here is derived from an EMBL/GenBank/DDBJ whole genome shotgun (WGS) entry which is preliminary data.</text>
</comment>
<dbReference type="AlphaFoldDB" id="W2UMZ8"/>
<dbReference type="SUPFAM" id="SSF52172">
    <property type="entry name" value="CheY-like"/>
    <property type="match status" value="1"/>
</dbReference>
<evidence type="ECO:0000313" key="5">
    <source>
        <dbReference type="Proteomes" id="UP000018850"/>
    </source>
</evidence>
<dbReference type="STRING" id="376730.SAMN04487906_1548"/>
<dbReference type="Pfam" id="PF00072">
    <property type="entry name" value="Response_reg"/>
    <property type="match status" value="1"/>
</dbReference>
<accession>W2UMZ8</accession>
<organism evidence="4 5">
    <name type="scientific">Zhouia amylolytica AD3</name>
    <dbReference type="NCBI Taxonomy" id="1286632"/>
    <lineage>
        <taxon>Bacteria</taxon>
        <taxon>Pseudomonadati</taxon>
        <taxon>Bacteroidota</taxon>
        <taxon>Flavobacteriia</taxon>
        <taxon>Flavobacteriales</taxon>
        <taxon>Flavobacteriaceae</taxon>
        <taxon>Zhouia</taxon>
    </lineage>
</organism>
<dbReference type="PANTHER" id="PTHR37299:SF1">
    <property type="entry name" value="STAGE 0 SPORULATION PROTEIN A HOMOLOG"/>
    <property type="match status" value="1"/>
</dbReference>
<dbReference type="PROSITE" id="PS50930">
    <property type="entry name" value="HTH_LYTTR"/>
    <property type="match status" value="1"/>
</dbReference>
<dbReference type="Proteomes" id="UP000018850">
    <property type="component" value="Unassembled WGS sequence"/>
</dbReference>
<dbReference type="InterPro" id="IPR007492">
    <property type="entry name" value="LytTR_DNA-bd_dom"/>
</dbReference>
<keyword evidence="1" id="KW-0597">Phosphoprotein</keyword>
<feature type="domain" description="HTH LytTR-type" evidence="3">
    <location>
        <begin position="139"/>
        <end position="236"/>
    </location>
</feature>
<feature type="domain" description="Response regulatory" evidence="2">
    <location>
        <begin position="14"/>
        <end position="126"/>
    </location>
</feature>
<evidence type="ECO:0000256" key="1">
    <source>
        <dbReference type="PROSITE-ProRule" id="PRU00169"/>
    </source>
</evidence>
<dbReference type="Gene3D" id="3.40.50.2300">
    <property type="match status" value="1"/>
</dbReference>
<dbReference type="SMART" id="SM00850">
    <property type="entry name" value="LytTR"/>
    <property type="match status" value="1"/>
</dbReference>
<evidence type="ECO:0000259" key="3">
    <source>
        <dbReference type="PROSITE" id="PS50930"/>
    </source>
</evidence>
<reference evidence="5" key="1">
    <citation type="submission" date="2013-11" db="EMBL/GenBank/DDBJ databases">
        <title>Draft genome sequence from a member of Zhouia, isolated tidal flat.</title>
        <authorList>
            <person name="Jin H."/>
            <person name="Jeon C.O."/>
        </authorList>
    </citation>
    <scope>NUCLEOTIDE SEQUENCE [LARGE SCALE GENOMIC DNA]</scope>
    <source>
        <strain evidence="5">AD3</strain>
    </source>
</reference>
<dbReference type="GO" id="GO:0003677">
    <property type="term" value="F:DNA binding"/>
    <property type="evidence" value="ECO:0007669"/>
    <property type="project" value="InterPro"/>
</dbReference>
<evidence type="ECO:0000313" key="4">
    <source>
        <dbReference type="EMBL" id="ETN94712.1"/>
    </source>
</evidence>
<dbReference type="InterPro" id="IPR011006">
    <property type="entry name" value="CheY-like_superfamily"/>
</dbReference>
<dbReference type="InterPro" id="IPR001789">
    <property type="entry name" value="Sig_transdc_resp-reg_receiver"/>
</dbReference>
<gene>
    <name evidence="4" type="ORF">P278_26550</name>
</gene>
<dbReference type="GO" id="GO:0000156">
    <property type="term" value="F:phosphorelay response regulator activity"/>
    <property type="evidence" value="ECO:0007669"/>
    <property type="project" value="InterPro"/>
</dbReference>
<proteinExistence type="predicted"/>
<evidence type="ECO:0000259" key="2">
    <source>
        <dbReference type="PROSITE" id="PS50110"/>
    </source>
</evidence>
<sequence>MLDETHDLFDKTMKCLIIDDDFLMCDLLKHFCNKIDDISSITATTSAFESINLINSSSFDLILLDYNLPDINGKEILNIIEDRTAVIMITSNKDFASDSYNYDQIVDFLVKPINFSRFYKGFQKAQNYLSKYQRKDSRLFIKDRNKLVKLDLDEVLYFKSEANYISIVLKDKKILTLMTLKELEMKLNDEFQRVHRSYIVNLNKIEAIDNNTIFIGEEYIPVSQSYEKDLLKKINLLN</sequence>
<dbReference type="SMART" id="SM00448">
    <property type="entry name" value="REC"/>
    <property type="match status" value="1"/>
</dbReference>
<dbReference type="EMBL" id="AYXY01000023">
    <property type="protein sequence ID" value="ETN94712.1"/>
    <property type="molecule type" value="Genomic_DNA"/>
</dbReference>
<feature type="modified residue" description="4-aspartylphosphate" evidence="1">
    <location>
        <position position="65"/>
    </location>
</feature>
<dbReference type="PROSITE" id="PS50110">
    <property type="entry name" value="RESPONSE_REGULATORY"/>
    <property type="match status" value="1"/>
</dbReference>
<name>W2UMZ8_9FLAO</name>